<evidence type="ECO:0000256" key="1">
    <source>
        <dbReference type="SAM" id="Phobius"/>
    </source>
</evidence>
<proteinExistence type="predicted"/>
<gene>
    <name evidence="3" type="ORF">ORV05_23205</name>
</gene>
<dbReference type="Pfam" id="PF19993">
    <property type="entry name" value="DO-GTPase2"/>
    <property type="match status" value="1"/>
</dbReference>
<sequence>MVYLLGIAAALVGIYVALWLAVAGFLWLLVPALIIVLPALAVCGVLLALVVAARTLVTRGLAAPEVITPRRVEKGKAGLPELRHSGAFGRDRAWPVYFAAQARTDLGQVWREIRGAVWRGWAKVGTLFRYRGYGWIPGLVVVCPLWLSVSLGAFAAGAAVLAAGALVLFALWVPWVLTAGFLRGTDQLVRRLRGASGSCPRCYHVDSLPAFACPGCGRLHRDIRPGRLGAVWRRCDCGRRLPTTVLRMARIASPQCPRCKLRLRDGAAVLTDIRIPVFGPVSAGKTRLVYAGLVALRDAVAAAGGTLGFVDDDSKAAFDHGAAIITSGGDTVKTPAGELPTALTVRYDQGRRSALLHLFDAAGEFYADRDDNSMLEFLDHAQGLVFVVDPFSVPWVRDQAGTAEVLARANPAVEDPERVYHVTAQRLRDYGVRTRKRKLAMTIVKADLLDGVSGDAAPAPGDGRDWLVRAGLDNLVLSAERDFGEVRYFVVASVAGKRAGSGFSPANPLAWLAAGAGAVMLPEQSGRDGSREVEETV</sequence>
<evidence type="ECO:0000313" key="3">
    <source>
        <dbReference type="EMBL" id="WAL63890.1"/>
    </source>
</evidence>
<feature type="transmembrane region" description="Helical" evidence="1">
    <location>
        <begin position="133"/>
        <end position="154"/>
    </location>
</feature>
<keyword evidence="1" id="KW-0472">Membrane</keyword>
<feature type="transmembrane region" description="Helical" evidence="1">
    <location>
        <begin position="33"/>
        <end position="53"/>
    </location>
</feature>
<feature type="domain" description="Double-GTPase 2" evidence="2">
    <location>
        <begin position="274"/>
        <end position="492"/>
    </location>
</feature>
<protein>
    <recommendedName>
        <fullName evidence="2">Double-GTPase 2 domain-containing protein</fullName>
    </recommendedName>
</protein>
<keyword evidence="1" id="KW-1133">Transmembrane helix</keyword>
<keyword evidence="4" id="KW-1185">Reference proteome</keyword>
<evidence type="ECO:0000313" key="4">
    <source>
        <dbReference type="Proteomes" id="UP001163203"/>
    </source>
</evidence>
<dbReference type="InterPro" id="IPR045528">
    <property type="entry name" value="DO-GTPase2"/>
</dbReference>
<name>A0ABY7AW18_9PSEU</name>
<feature type="transmembrane region" description="Helical" evidence="1">
    <location>
        <begin position="160"/>
        <end position="182"/>
    </location>
</feature>
<feature type="transmembrane region" description="Helical" evidence="1">
    <location>
        <begin position="7"/>
        <end position="27"/>
    </location>
</feature>
<dbReference type="Proteomes" id="UP001163203">
    <property type="component" value="Chromosome"/>
</dbReference>
<keyword evidence="1" id="KW-0812">Transmembrane</keyword>
<dbReference type="EMBL" id="CP113836">
    <property type="protein sequence ID" value="WAL63890.1"/>
    <property type="molecule type" value="Genomic_DNA"/>
</dbReference>
<dbReference type="RefSeq" id="WP_268754136.1">
    <property type="nucleotide sequence ID" value="NZ_CP113836.1"/>
</dbReference>
<organism evidence="3 4">
    <name type="scientific">Amycolatopsis cynarae</name>
    <dbReference type="NCBI Taxonomy" id="2995223"/>
    <lineage>
        <taxon>Bacteria</taxon>
        <taxon>Bacillati</taxon>
        <taxon>Actinomycetota</taxon>
        <taxon>Actinomycetes</taxon>
        <taxon>Pseudonocardiales</taxon>
        <taxon>Pseudonocardiaceae</taxon>
        <taxon>Amycolatopsis</taxon>
    </lineage>
</organism>
<reference evidence="3" key="1">
    <citation type="submission" date="2022-11" db="EMBL/GenBank/DDBJ databases">
        <authorList>
            <person name="Mo P."/>
        </authorList>
    </citation>
    <scope>NUCLEOTIDE SEQUENCE</scope>
    <source>
        <strain evidence="3">HUAS 11-8</strain>
    </source>
</reference>
<evidence type="ECO:0000259" key="2">
    <source>
        <dbReference type="Pfam" id="PF19993"/>
    </source>
</evidence>
<accession>A0ABY7AW18</accession>